<accession>A0ABM9NG86</accession>
<dbReference type="EMBL" id="OZ026884">
    <property type="protein sequence ID" value="CAL1239517.1"/>
    <property type="molecule type" value="Genomic_DNA"/>
</dbReference>
<evidence type="ECO:0000313" key="1">
    <source>
        <dbReference type="EMBL" id="CAL1239517.1"/>
    </source>
</evidence>
<dbReference type="InterPro" id="IPR017467">
    <property type="entry name" value="CHP03016_PEP-CTERM"/>
</dbReference>
<organism evidence="1 2">
    <name type="scientific">Candidatus Methylocalor cossyra</name>
    <dbReference type="NCBI Taxonomy" id="3108543"/>
    <lineage>
        <taxon>Bacteria</taxon>
        <taxon>Pseudomonadati</taxon>
        <taxon>Pseudomonadota</taxon>
        <taxon>Gammaproteobacteria</taxon>
        <taxon>Methylococcales</taxon>
        <taxon>Methylococcaceae</taxon>
        <taxon>Candidatus Methylocalor</taxon>
    </lineage>
</organism>
<gene>
    <name evidence="1" type="ORF">MECH1_V1_0741</name>
</gene>
<name>A0ABM9NG86_9GAMM</name>
<dbReference type="NCBIfam" id="TIGR03016">
    <property type="entry name" value="pepcterm_hypo_1"/>
    <property type="match status" value="1"/>
</dbReference>
<sequence length="423" mass="46474">MPIIIRPSNTAVIFVTLVTATCVSQAATWRITPSLSLMALYDSNVTLGSGVEGAPGTRQAADSFITVIAPTITVQRNGVWKLNLTYSMQNLFYTGTYSATRTNNYLQMLTQGPLVKDSVYLLASSTISYYNNFNTLSGAFGTGRYQVDNISRTGNTTEYRTLTISPYWVPHFGGYVDGMVRVNYTNVSTGNNGQNDSNMLGEFVNLNSGREIGLFGWYANFFNQDVFYDRSNLLTGASDINYRGYGGQLSYTASEKLQPFVQGWCYENNFKVQVRGVKSGCIWNGGLIWAPSPKTVLQGGYGPNNYFASLTWNPSRRTNLMVAYRHSSVGGAYFGGYGAGYGGAYGIPGGYGGGYGLGAVAMLEGVAGLGSRGGILRRLWGRWRLWGNGRVRRLWGVLGDWEPLVVWVDWVADWEVWGYHMAA</sequence>
<dbReference type="Proteomes" id="UP001497493">
    <property type="component" value="Chromosome"/>
</dbReference>
<protein>
    <submittedName>
        <fullName evidence="1">Uncharacterized protein</fullName>
    </submittedName>
</protein>
<reference evidence="1 2" key="1">
    <citation type="submission" date="2024-04" db="EMBL/GenBank/DDBJ databases">
        <authorList>
            <person name="Cremers G."/>
        </authorList>
    </citation>
    <scope>NUCLEOTIDE SEQUENCE [LARGE SCALE GENOMIC DNA]</scope>
    <source>
        <strain evidence="1">MeCH1-AG</strain>
    </source>
</reference>
<keyword evidence="2" id="KW-1185">Reference proteome</keyword>
<proteinExistence type="predicted"/>
<evidence type="ECO:0000313" key="2">
    <source>
        <dbReference type="Proteomes" id="UP001497493"/>
    </source>
</evidence>